<feature type="transmembrane region" description="Helical" evidence="7">
    <location>
        <begin position="188"/>
        <end position="211"/>
    </location>
</feature>
<evidence type="ECO:0000256" key="5">
    <source>
        <dbReference type="ARBA" id="ARBA00022989"/>
    </source>
</evidence>
<evidence type="ECO:0000259" key="9">
    <source>
        <dbReference type="PROSITE" id="PS50928"/>
    </source>
</evidence>
<keyword evidence="3" id="KW-1003">Cell membrane</keyword>
<gene>
    <name evidence="10" type="ORF">G4Z16_09510</name>
</gene>
<protein>
    <submittedName>
        <fullName evidence="10">Sugar ABC transporter permease</fullName>
    </submittedName>
</protein>
<feature type="transmembrane region" description="Helical" evidence="7">
    <location>
        <begin position="139"/>
        <end position="159"/>
    </location>
</feature>
<dbReference type="InterPro" id="IPR051393">
    <property type="entry name" value="ABC_transporter_permease"/>
</dbReference>
<reference evidence="11" key="1">
    <citation type="submission" date="2020-02" db="EMBL/GenBank/DDBJ databases">
        <title>Streptomyces sp. ASO4wet.</title>
        <authorList>
            <person name="Risdian C."/>
            <person name="Landwehr W."/>
            <person name="Schupp P."/>
            <person name="Wink J."/>
        </authorList>
    </citation>
    <scope>NUCLEOTIDE SEQUENCE [LARGE SCALE GENOMIC DNA]</scope>
    <source>
        <strain evidence="11">ASO4wet</strain>
    </source>
</reference>
<evidence type="ECO:0000256" key="6">
    <source>
        <dbReference type="ARBA" id="ARBA00023136"/>
    </source>
</evidence>
<dbReference type="PANTHER" id="PTHR30193">
    <property type="entry name" value="ABC TRANSPORTER PERMEASE PROTEIN"/>
    <property type="match status" value="1"/>
</dbReference>
<dbReference type="SUPFAM" id="SSF161098">
    <property type="entry name" value="MetI-like"/>
    <property type="match status" value="1"/>
</dbReference>
<dbReference type="CDD" id="cd06261">
    <property type="entry name" value="TM_PBP2"/>
    <property type="match status" value="1"/>
</dbReference>
<sequence>MPTRTRSAPAVPGARATRRSAPYRRTGPPRRGARRSQRARQTRAAWLFLAPSLTALAVFVVWPMIQAAYLSFTDYNLMQAAHWVGLGNYRQLLDDPEAWNALENTLVYAVVSTPVSVVLAFSLALFLNRSMALRGFLRSAVFLPFVVSLGVVSIAWAFLLDPNIGLLSKWLSGLGVSPEQGWLEDPAYAMPAVIAVGVWKNLGFYMVMYLAGLQGIPPELHDAARVDGASAWQRLRRITWPLLTNQTMLISIMAAIGTLQAFDQIYVMTHGGPFFQTETLVVFTYRVGFERNEFGYAAAISWVLLVLVFVLSMLQFGYFRKRAVTL</sequence>
<name>A0A7T1WRK3_9ACTN</name>
<dbReference type="GO" id="GO:0005886">
    <property type="term" value="C:plasma membrane"/>
    <property type="evidence" value="ECO:0007669"/>
    <property type="project" value="UniProtKB-SubCell"/>
</dbReference>
<evidence type="ECO:0000256" key="8">
    <source>
        <dbReference type="SAM" id="MobiDB-lite"/>
    </source>
</evidence>
<comment type="subcellular location">
    <subcellularLocation>
        <location evidence="1 7">Cell membrane</location>
        <topology evidence="1 7">Multi-pass membrane protein</topology>
    </subcellularLocation>
</comment>
<dbReference type="Pfam" id="PF00528">
    <property type="entry name" value="BPD_transp_1"/>
    <property type="match status" value="1"/>
</dbReference>
<dbReference type="SUPFAM" id="SSF160964">
    <property type="entry name" value="MalF N-terminal region-like"/>
    <property type="match status" value="1"/>
</dbReference>
<accession>A0A7T1WRK3</accession>
<keyword evidence="5 7" id="KW-1133">Transmembrane helix</keyword>
<keyword evidence="11" id="KW-1185">Reference proteome</keyword>
<evidence type="ECO:0000256" key="1">
    <source>
        <dbReference type="ARBA" id="ARBA00004651"/>
    </source>
</evidence>
<dbReference type="InterPro" id="IPR035906">
    <property type="entry name" value="MetI-like_sf"/>
</dbReference>
<comment type="similarity">
    <text evidence="7">Belongs to the binding-protein-dependent transport system permease family.</text>
</comment>
<feature type="transmembrane region" description="Helical" evidence="7">
    <location>
        <begin position="294"/>
        <end position="319"/>
    </location>
</feature>
<dbReference type="PANTHER" id="PTHR30193:SF37">
    <property type="entry name" value="INNER MEMBRANE ABC TRANSPORTER PERMEASE PROTEIN YCJO"/>
    <property type="match status" value="1"/>
</dbReference>
<dbReference type="Proteomes" id="UP000595046">
    <property type="component" value="Chromosome"/>
</dbReference>
<dbReference type="PROSITE" id="PS50928">
    <property type="entry name" value="ABC_TM1"/>
    <property type="match status" value="1"/>
</dbReference>
<keyword evidence="4 7" id="KW-0812">Transmembrane</keyword>
<keyword evidence="2 7" id="KW-0813">Transport</keyword>
<feature type="transmembrane region" description="Helical" evidence="7">
    <location>
        <begin position="44"/>
        <end position="65"/>
    </location>
</feature>
<dbReference type="GO" id="GO:0055085">
    <property type="term" value="P:transmembrane transport"/>
    <property type="evidence" value="ECO:0007669"/>
    <property type="project" value="InterPro"/>
</dbReference>
<dbReference type="RefSeq" id="WP_197350425.1">
    <property type="nucleotide sequence ID" value="NZ_CP048882.1"/>
</dbReference>
<dbReference type="AlphaFoldDB" id="A0A7T1WRK3"/>
<evidence type="ECO:0000256" key="7">
    <source>
        <dbReference type="RuleBase" id="RU363032"/>
    </source>
</evidence>
<dbReference type="KEGG" id="sbat:G4Z16_09510"/>
<feature type="domain" description="ABC transmembrane type-1" evidence="9">
    <location>
        <begin position="102"/>
        <end position="315"/>
    </location>
</feature>
<evidence type="ECO:0000313" key="10">
    <source>
        <dbReference type="EMBL" id="QPP06596.1"/>
    </source>
</evidence>
<evidence type="ECO:0000256" key="2">
    <source>
        <dbReference type="ARBA" id="ARBA00022448"/>
    </source>
</evidence>
<feature type="region of interest" description="Disordered" evidence="8">
    <location>
        <begin position="1"/>
        <end position="38"/>
    </location>
</feature>
<feature type="compositionally biased region" description="Basic residues" evidence="8">
    <location>
        <begin position="16"/>
        <end position="38"/>
    </location>
</feature>
<feature type="transmembrane region" description="Helical" evidence="7">
    <location>
        <begin position="106"/>
        <end position="127"/>
    </location>
</feature>
<dbReference type="InterPro" id="IPR000515">
    <property type="entry name" value="MetI-like"/>
</dbReference>
<evidence type="ECO:0000313" key="11">
    <source>
        <dbReference type="Proteomes" id="UP000595046"/>
    </source>
</evidence>
<dbReference type="Gene3D" id="1.10.3720.10">
    <property type="entry name" value="MetI-like"/>
    <property type="match status" value="1"/>
</dbReference>
<keyword evidence="6 7" id="KW-0472">Membrane</keyword>
<evidence type="ECO:0000256" key="4">
    <source>
        <dbReference type="ARBA" id="ARBA00022692"/>
    </source>
</evidence>
<organism evidence="10 11">
    <name type="scientific">Streptomyces bathyalis</name>
    <dbReference type="NCBI Taxonomy" id="2710756"/>
    <lineage>
        <taxon>Bacteria</taxon>
        <taxon>Bacillati</taxon>
        <taxon>Actinomycetota</taxon>
        <taxon>Actinomycetes</taxon>
        <taxon>Kitasatosporales</taxon>
        <taxon>Streptomycetaceae</taxon>
        <taxon>Streptomyces</taxon>
    </lineage>
</organism>
<proteinExistence type="inferred from homology"/>
<dbReference type="EMBL" id="CP048882">
    <property type="protein sequence ID" value="QPP06596.1"/>
    <property type="molecule type" value="Genomic_DNA"/>
</dbReference>
<feature type="transmembrane region" description="Helical" evidence="7">
    <location>
        <begin position="242"/>
        <end position="262"/>
    </location>
</feature>
<evidence type="ECO:0000256" key="3">
    <source>
        <dbReference type="ARBA" id="ARBA00022475"/>
    </source>
</evidence>